<evidence type="ECO:0000313" key="3">
    <source>
        <dbReference type="Proteomes" id="UP000279799"/>
    </source>
</evidence>
<feature type="signal peptide" evidence="1">
    <location>
        <begin position="1"/>
        <end position="19"/>
    </location>
</feature>
<evidence type="ECO:0000313" key="2">
    <source>
        <dbReference type="EMBL" id="VEJ09381.1"/>
    </source>
</evidence>
<keyword evidence="1" id="KW-0732">Signal</keyword>
<sequence>MRKMLCVGVIGIYTVFAHAIDVNTVNAIQAKAINTATAQSTRQNTLVNETEPAYLQWGLDKEDWTEFQKITQDVRQYWTPHLDPLTTLGVSTDDPVKRMKYARLLAKKEHDRVERELAFQRAYDQAFKELYPREQMFDMSKIHSTSNTPEKMGRIRYFVRLIDCATCSEDFKRLQQAYPTSPIDIYFVGKATNEGIREWAKAENIKVADVNSGTITLNYDRGAWFTHSKGKMPIAFSSNWLPLTY</sequence>
<evidence type="ECO:0000256" key="1">
    <source>
        <dbReference type="SAM" id="SignalP"/>
    </source>
</evidence>
<dbReference type="KEGG" id="adp:NCTC12871_00834"/>
<dbReference type="AlphaFoldDB" id="A0A448TU62"/>
<gene>
    <name evidence="2" type="ORF">NCTC12871_00834</name>
</gene>
<dbReference type="EMBL" id="LR134510">
    <property type="protein sequence ID" value="VEJ09381.1"/>
    <property type="molecule type" value="Genomic_DNA"/>
</dbReference>
<proteinExistence type="predicted"/>
<feature type="chain" id="PRO_5019226373" evidence="1">
    <location>
        <begin position="20"/>
        <end position="245"/>
    </location>
</feature>
<reference evidence="2 3" key="1">
    <citation type="submission" date="2018-12" db="EMBL/GenBank/DDBJ databases">
        <authorList>
            <consortium name="Pathogen Informatics"/>
        </authorList>
    </citation>
    <scope>NUCLEOTIDE SEQUENCE [LARGE SCALE GENOMIC DNA]</scope>
    <source>
        <strain evidence="2 3">NCTC12871</strain>
    </source>
</reference>
<accession>A0A448TU62</accession>
<dbReference type="OrthoDB" id="8442378at2"/>
<organism evidence="2 3">
    <name type="scientific">Actinobacillus delphinicola</name>
    <dbReference type="NCBI Taxonomy" id="51161"/>
    <lineage>
        <taxon>Bacteria</taxon>
        <taxon>Pseudomonadati</taxon>
        <taxon>Pseudomonadota</taxon>
        <taxon>Gammaproteobacteria</taxon>
        <taxon>Pasteurellales</taxon>
        <taxon>Pasteurellaceae</taxon>
        <taxon>Actinobacillus</taxon>
    </lineage>
</organism>
<name>A0A448TU62_9PAST</name>
<dbReference type="Proteomes" id="UP000279799">
    <property type="component" value="Chromosome"/>
</dbReference>
<protein>
    <submittedName>
        <fullName evidence="2">Integrating conjugative element protein, PFL_4693 family</fullName>
    </submittedName>
</protein>
<dbReference type="NCBIfam" id="TIGR03759">
    <property type="entry name" value="conj_TIGR03759"/>
    <property type="match status" value="1"/>
</dbReference>
<dbReference type="InterPro" id="IPR022293">
    <property type="entry name" value="Integrating-conj_element"/>
</dbReference>
<dbReference type="RefSeq" id="WP_126599265.1">
    <property type="nucleotide sequence ID" value="NZ_LR134510.1"/>
</dbReference>
<keyword evidence="3" id="KW-1185">Reference proteome</keyword>